<evidence type="ECO:0000256" key="7">
    <source>
        <dbReference type="ARBA" id="ARBA00022737"/>
    </source>
</evidence>
<comment type="similarity">
    <text evidence="2">Belongs to the RLP family.</text>
</comment>
<dbReference type="InterPro" id="IPR032675">
    <property type="entry name" value="LRR_dom_sf"/>
</dbReference>
<evidence type="ECO:0000256" key="5">
    <source>
        <dbReference type="ARBA" id="ARBA00022692"/>
    </source>
</evidence>
<evidence type="ECO:0000256" key="2">
    <source>
        <dbReference type="ARBA" id="ARBA00009592"/>
    </source>
</evidence>
<dbReference type="InterPro" id="IPR003591">
    <property type="entry name" value="Leu-rich_rpt_typical-subtyp"/>
</dbReference>
<dbReference type="EMBL" id="BDQV01000693">
    <property type="protein sequence ID" value="GAY67372.1"/>
    <property type="molecule type" value="Genomic_DNA"/>
</dbReference>
<evidence type="ECO:0000259" key="13">
    <source>
        <dbReference type="Pfam" id="PF08263"/>
    </source>
</evidence>
<keyword evidence="8 12" id="KW-1133">Transmembrane helix</keyword>
<keyword evidence="11" id="KW-0325">Glycoprotein</keyword>
<dbReference type="SMART" id="SM00365">
    <property type="entry name" value="LRR_SD22"/>
    <property type="match status" value="6"/>
</dbReference>
<dbReference type="GO" id="GO:0005886">
    <property type="term" value="C:plasma membrane"/>
    <property type="evidence" value="ECO:0007669"/>
    <property type="project" value="UniProtKB-SubCell"/>
</dbReference>
<evidence type="ECO:0000256" key="10">
    <source>
        <dbReference type="ARBA" id="ARBA00023170"/>
    </source>
</evidence>
<name>A0A2H5QRY1_CITUN</name>
<evidence type="ECO:0000256" key="4">
    <source>
        <dbReference type="ARBA" id="ARBA00022614"/>
    </source>
</evidence>
<keyword evidence="15" id="KW-1185">Reference proteome</keyword>
<proteinExistence type="inferred from homology"/>
<comment type="subcellular location">
    <subcellularLocation>
        <location evidence="1">Cell membrane</location>
        <topology evidence="1">Single-pass type I membrane protein</topology>
    </subcellularLocation>
</comment>
<keyword evidence="3" id="KW-1003">Cell membrane</keyword>
<reference evidence="14 15" key="1">
    <citation type="journal article" date="2017" name="Front. Genet.">
        <title>Draft sequencing of the heterozygous diploid genome of Satsuma (Citrus unshiu Marc.) using a hybrid assembly approach.</title>
        <authorList>
            <person name="Shimizu T."/>
            <person name="Tanizawa Y."/>
            <person name="Mochizuki T."/>
            <person name="Nagasaki H."/>
            <person name="Yoshioka T."/>
            <person name="Toyoda A."/>
            <person name="Fujiyama A."/>
            <person name="Kaminuma E."/>
            <person name="Nakamura Y."/>
        </authorList>
    </citation>
    <scope>NUCLEOTIDE SEQUENCE [LARGE SCALE GENOMIC DNA]</scope>
    <source>
        <strain evidence="15">cv. Miyagawa wase</strain>
    </source>
</reference>
<evidence type="ECO:0000256" key="6">
    <source>
        <dbReference type="ARBA" id="ARBA00022729"/>
    </source>
</evidence>
<organism evidence="14 15">
    <name type="scientific">Citrus unshiu</name>
    <name type="common">Satsuma mandarin</name>
    <name type="synonym">Citrus nobilis var. unshiu</name>
    <dbReference type="NCBI Taxonomy" id="55188"/>
    <lineage>
        <taxon>Eukaryota</taxon>
        <taxon>Viridiplantae</taxon>
        <taxon>Streptophyta</taxon>
        <taxon>Embryophyta</taxon>
        <taxon>Tracheophyta</taxon>
        <taxon>Spermatophyta</taxon>
        <taxon>Magnoliopsida</taxon>
        <taxon>eudicotyledons</taxon>
        <taxon>Gunneridae</taxon>
        <taxon>Pentapetalae</taxon>
        <taxon>rosids</taxon>
        <taxon>malvids</taxon>
        <taxon>Sapindales</taxon>
        <taxon>Rutaceae</taxon>
        <taxon>Aurantioideae</taxon>
        <taxon>Citrus</taxon>
    </lineage>
</organism>
<dbReference type="Gene3D" id="3.80.10.10">
    <property type="entry name" value="Ribonuclease Inhibitor"/>
    <property type="match status" value="4"/>
</dbReference>
<keyword evidence="7" id="KW-0677">Repeat</keyword>
<keyword evidence="9 12" id="KW-0472">Membrane</keyword>
<dbReference type="PRINTS" id="PR00019">
    <property type="entry name" value="LEURICHRPT"/>
</dbReference>
<dbReference type="FunFam" id="3.80.10.10:FF:000213">
    <property type="entry name" value="Tyrosine-sulfated glycopeptide receptor 1"/>
    <property type="match status" value="1"/>
</dbReference>
<dbReference type="InterPro" id="IPR051502">
    <property type="entry name" value="RLP_Defense_Trigger"/>
</dbReference>
<dbReference type="Proteomes" id="UP000236630">
    <property type="component" value="Unassembled WGS sequence"/>
</dbReference>
<dbReference type="FunFam" id="3.80.10.10:FF:000383">
    <property type="entry name" value="Leucine-rich repeat receptor protein kinase EMS1"/>
    <property type="match status" value="1"/>
</dbReference>
<feature type="domain" description="Leucine-rich repeat-containing N-terminal plant-type" evidence="13">
    <location>
        <begin position="39"/>
        <end position="87"/>
    </location>
</feature>
<evidence type="ECO:0000256" key="9">
    <source>
        <dbReference type="ARBA" id="ARBA00023136"/>
    </source>
</evidence>
<dbReference type="Pfam" id="PF13855">
    <property type="entry name" value="LRR_8"/>
    <property type="match status" value="2"/>
</dbReference>
<keyword evidence="6" id="KW-0732">Signal</keyword>
<dbReference type="PANTHER" id="PTHR48062:SF63">
    <property type="entry name" value="RECEPTOR-LIKE PROTEIN 1"/>
    <property type="match status" value="1"/>
</dbReference>
<gene>
    <name evidence="14" type="ORF">CUMW_255920</name>
</gene>
<protein>
    <recommendedName>
        <fullName evidence="13">Leucine-rich repeat-containing N-terminal plant-type domain-containing protein</fullName>
    </recommendedName>
</protein>
<keyword evidence="5 12" id="KW-0812">Transmembrane</keyword>
<sequence>MKGYCFAMESTSFIKLSLISSVILMVVLNQMHGYEACLKTERAALSEIKSFFIPFMDTQYEDPVLATWVDDGGMSSDCCDWKGVRCNATTGRVIQLLLNDTSKFIKYSKNYTYGDMVLSLNVSLFHPFEELQSLDLSNNSFEGVYENQAYDTLGSLKRLNILNLGYNYFDDSIFLYLNALTSLTTLILRENNIQGSRTKQGLSKLKNLEALDLSSNFINGSLESQGICELKNLFVLNLEKNNIEDHLPNCLNNLTRLKVLDISFNQLSGSFPSIISNLTSLEYLALFDNNFEGTFPLSSLANHSKLEVLLLSTRNNKLQVQTENFLPTFQLKVLRLPNCSLNVIPPFLLHLFDLKYLDLSHNDLDGAFPTWALQNNTKLEVLLLTNNSFTGNLQLPDDKHDFLHHLDISSNNFTGKLPQDMGIILQKLLYMDMSNNHFEGNIASSIAEMKELRFLDLSKNNFSGELSAALLTSCFSLLWLGLSDNNFYGRIFPGYMNLTQLQYLYLEKNKFSGKIEEGLLKSKKLVELRMSNNMLSGHIPHWMGNLSYLEVLLMSKNFFEGNIPVQLLNHRRLQLFSVSENYLSGFMTTSFNISSVEHLYLQKNSLSGPIPIALFRSSKILTLDLRDNGFSGVIPHQINECSNLRFLLLRGNNLEGQIPNQICQLTGLGMMDLSHNKFNGSIPSCFTNITLWSVGNLDGYRLEHLTFVERLDVNSIGIYYSSMLDMGQLSSEERGPFTFDYLVEVEFVTKNRYEVYNGSNLDYMVGLDLSCNKLTGEIPSEIGELQEIPVLNMSHNFLSESIPESFSNLKMIESLDLSHNRLSGQIPPKLTELNFLSNFNVSYNNLSGLIPDKGQFATFDESSYRGNLHLCGPTINKSCNGVEEIPATDSNRELEEGDDSAIDMVSLFWSFCASYVTVLLGLFAILWINSYWRRQWFYFIDACIDSCYYWLYKYVFNKKSC</sequence>
<dbReference type="PANTHER" id="PTHR48062">
    <property type="entry name" value="RECEPTOR-LIKE PROTEIN 14"/>
    <property type="match status" value="1"/>
</dbReference>
<dbReference type="Pfam" id="PF00560">
    <property type="entry name" value="LRR_1"/>
    <property type="match status" value="7"/>
</dbReference>
<evidence type="ECO:0000313" key="15">
    <source>
        <dbReference type="Proteomes" id="UP000236630"/>
    </source>
</evidence>
<evidence type="ECO:0000256" key="12">
    <source>
        <dbReference type="SAM" id="Phobius"/>
    </source>
</evidence>
<dbReference type="SMART" id="SM00369">
    <property type="entry name" value="LRR_TYP"/>
    <property type="match status" value="10"/>
</dbReference>
<accession>A0A2H5QRY1</accession>
<keyword evidence="4" id="KW-0433">Leucine-rich repeat</keyword>
<dbReference type="AlphaFoldDB" id="A0A2H5QRY1"/>
<dbReference type="InterPro" id="IPR013210">
    <property type="entry name" value="LRR_N_plant-typ"/>
</dbReference>
<dbReference type="InterPro" id="IPR001611">
    <property type="entry name" value="Leu-rich_rpt"/>
</dbReference>
<comment type="caution">
    <text evidence="14">The sequence shown here is derived from an EMBL/GenBank/DDBJ whole genome shotgun (WGS) entry which is preliminary data.</text>
</comment>
<feature type="transmembrane region" description="Helical" evidence="12">
    <location>
        <begin position="907"/>
        <end position="928"/>
    </location>
</feature>
<evidence type="ECO:0000256" key="1">
    <source>
        <dbReference type="ARBA" id="ARBA00004251"/>
    </source>
</evidence>
<evidence type="ECO:0000256" key="11">
    <source>
        <dbReference type="ARBA" id="ARBA00023180"/>
    </source>
</evidence>
<evidence type="ECO:0000256" key="3">
    <source>
        <dbReference type="ARBA" id="ARBA00022475"/>
    </source>
</evidence>
<dbReference type="SUPFAM" id="SSF52047">
    <property type="entry name" value="RNI-like"/>
    <property type="match status" value="1"/>
</dbReference>
<dbReference type="FunFam" id="3.80.10.10:FF:000041">
    <property type="entry name" value="LRR receptor-like serine/threonine-protein kinase ERECTA"/>
    <property type="match status" value="3"/>
</dbReference>
<keyword evidence="10" id="KW-0675">Receptor</keyword>
<evidence type="ECO:0000313" key="14">
    <source>
        <dbReference type="EMBL" id="GAY67372.1"/>
    </source>
</evidence>
<dbReference type="Pfam" id="PF08263">
    <property type="entry name" value="LRRNT_2"/>
    <property type="match status" value="1"/>
</dbReference>
<dbReference type="SUPFAM" id="SSF52058">
    <property type="entry name" value="L domain-like"/>
    <property type="match status" value="2"/>
</dbReference>
<evidence type="ECO:0000256" key="8">
    <source>
        <dbReference type="ARBA" id="ARBA00022989"/>
    </source>
</evidence>